<reference evidence="3" key="2">
    <citation type="submission" date="2015-07" db="EMBL/GenBank/DDBJ databases">
        <title>Contrasting host-pathogen interactions and genome evolution in two generalist and specialist microsporidian pathogens of mosquitoes.</title>
        <authorList>
            <consortium name="The Broad Institute Genomics Platform"/>
            <consortium name="The Broad Institute Genome Sequencing Center for Infectious Disease"/>
            <person name="Cuomo C.A."/>
            <person name="Sanscrainte N.D."/>
            <person name="Goldberg J.M."/>
            <person name="Heiman D."/>
            <person name="Young S."/>
            <person name="Zeng Q."/>
            <person name="Becnel J.J."/>
            <person name="Birren B.W."/>
        </authorList>
    </citation>
    <scope>NUCLEOTIDE SEQUENCE [LARGE SCALE GENOMIC DNA]</scope>
    <source>
        <strain evidence="3">USNM 41457</strain>
    </source>
</reference>
<accession>J9DMY5</accession>
<evidence type="ECO:0000313" key="3">
    <source>
        <dbReference type="Proteomes" id="UP000003163"/>
    </source>
</evidence>
<dbReference type="EMBL" id="AFBI03000059">
    <property type="protein sequence ID" value="EJW02712.1"/>
    <property type="molecule type" value="Genomic_DNA"/>
</dbReference>
<keyword evidence="3" id="KW-1185">Reference proteome</keyword>
<protein>
    <submittedName>
        <fullName evidence="2">Uncharacterized protein</fullName>
    </submittedName>
</protein>
<sequence length="425" mass="49459">MIETNVTKLVKFKSSFLKTSAISKIISDPLTKTAERTVLSKIISTLVNADVQITVLHETLNDHDWEYVIDPERVDKKNKNLRYKNDIVDFIDAFKSVIEYIRTRIRSLKSGSYKDDESDDCFIQNSEKSIKKSNKSKEKTSDSSDLSISNTKSDSGDACSDDDDESEKRSRKSKITKIKNKKEIITANKIISKSSSSIKSVKPSLGTVTSSRKFFHVDGYLLPRTHIADSSTNKLQKFIHLVINLYEPHLFTFSTKHSQYIIYFLSKNEPDYTLDYLLQKIEQKTIYSDLYALLFSSLLVRYKFKSYLIAKSVRKYVCLQNSIAEPIFIQCLMYICCFKPDFFVKKFVKNIIMKAIERNVDFMVNDKILDVFCSRFKIKNKVPFSKDEKDKPIYNDLFWFERPILDEIFDCFADDFVDFSRNDDN</sequence>
<comment type="caution">
    <text evidence="2">The sequence shown here is derived from an EMBL/GenBank/DDBJ whole genome shotgun (WGS) entry which is preliminary data.</text>
</comment>
<evidence type="ECO:0000313" key="2">
    <source>
        <dbReference type="EMBL" id="EJW02712.1"/>
    </source>
</evidence>
<feature type="region of interest" description="Disordered" evidence="1">
    <location>
        <begin position="132"/>
        <end position="174"/>
    </location>
</feature>
<reference evidence="2 3" key="1">
    <citation type="submission" date="2011-08" db="EMBL/GenBank/DDBJ databases">
        <authorList>
            <person name="Liu Z.J."/>
            <person name="Shi F.L."/>
            <person name="Lu J.Q."/>
            <person name="Li M."/>
            <person name="Wang Z.L."/>
        </authorList>
    </citation>
    <scope>NUCLEOTIDE SEQUENCE [LARGE SCALE GENOMIC DNA]</scope>
    <source>
        <strain evidence="2 3">USNM 41457</strain>
    </source>
</reference>
<dbReference type="HOGENOM" id="CLU_645614_0_0_1"/>
<dbReference type="InParanoid" id="J9DMY5"/>
<dbReference type="Proteomes" id="UP000003163">
    <property type="component" value="Unassembled WGS sequence"/>
</dbReference>
<proteinExistence type="predicted"/>
<evidence type="ECO:0000256" key="1">
    <source>
        <dbReference type="SAM" id="MobiDB-lite"/>
    </source>
</evidence>
<gene>
    <name evidence="2" type="ORF">EDEG_02896</name>
</gene>
<dbReference type="VEuPathDB" id="MicrosporidiaDB:EDEG_02896"/>
<name>J9DMY5_EDHAE</name>
<dbReference type="AlphaFoldDB" id="J9DMY5"/>
<organism evidence="2 3">
    <name type="scientific">Edhazardia aedis (strain USNM 41457)</name>
    <name type="common">Microsporidian parasite</name>
    <dbReference type="NCBI Taxonomy" id="1003232"/>
    <lineage>
        <taxon>Eukaryota</taxon>
        <taxon>Fungi</taxon>
        <taxon>Fungi incertae sedis</taxon>
        <taxon>Microsporidia</taxon>
        <taxon>Edhazardia</taxon>
    </lineage>
</organism>